<dbReference type="Gene3D" id="2.170.130.10">
    <property type="entry name" value="TonB-dependent receptor, plug domain"/>
    <property type="match status" value="1"/>
</dbReference>
<protein>
    <submittedName>
        <fullName evidence="6">TonB-dependent receptor</fullName>
    </submittedName>
</protein>
<comment type="subcellular location">
    <subcellularLocation>
        <location evidence="1">Cell outer membrane</location>
    </subcellularLocation>
</comment>
<dbReference type="Proteomes" id="UP001169764">
    <property type="component" value="Unassembled WGS sequence"/>
</dbReference>
<dbReference type="PANTHER" id="PTHR47234">
    <property type="match status" value="1"/>
</dbReference>
<evidence type="ECO:0000313" key="6">
    <source>
        <dbReference type="EMBL" id="MDO6412756.1"/>
    </source>
</evidence>
<evidence type="ECO:0000256" key="3">
    <source>
        <dbReference type="ARBA" id="ARBA00023237"/>
    </source>
</evidence>
<keyword evidence="2" id="KW-0472">Membrane</keyword>
<dbReference type="EMBL" id="JAUOTP010000001">
    <property type="protein sequence ID" value="MDO6412756.1"/>
    <property type="molecule type" value="Genomic_DNA"/>
</dbReference>
<comment type="caution">
    <text evidence="6">The sequence shown here is derived from an EMBL/GenBank/DDBJ whole genome shotgun (WGS) entry which is preliminary data.</text>
</comment>
<evidence type="ECO:0000256" key="5">
    <source>
        <dbReference type="SAM" id="SignalP"/>
    </source>
</evidence>
<feature type="non-terminal residue" evidence="6">
    <location>
        <position position="760"/>
    </location>
</feature>
<feature type="signal peptide" evidence="5">
    <location>
        <begin position="1"/>
        <end position="26"/>
    </location>
</feature>
<evidence type="ECO:0000256" key="4">
    <source>
        <dbReference type="SAM" id="MobiDB-lite"/>
    </source>
</evidence>
<evidence type="ECO:0000256" key="1">
    <source>
        <dbReference type="ARBA" id="ARBA00004442"/>
    </source>
</evidence>
<dbReference type="PANTHER" id="PTHR47234:SF1">
    <property type="entry name" value="TONB-DEPENDENT RECEPTOR"/>
    <property type="match status" value="1"/>
</dbReference>
<dbReference type="Gene3D" id="2.40.170.20">
    <property type="entry name" value="TonB-dependent receptor, beta-barrel domain"/>
    <property type="match status" value="1"/>
</dbReference>
<gene>
    <name evidence="6" type="ORF">Q4F19_00005</name>
</gene>
<feature type="compositionally biased region" description="Gly residues" evidence="4">
    <location>
        <begin position="712"/>
        <end position="726"/>
    </location>
</feature>
<dbReference type="InterPro" id="IPR036942">
    <property type="entry name" value="Beta-barrel_TonB_sf"/>
</dbReference>
<evidence type="ECO:0000256" key="2">
    <source>
        <dbReference type="ARBA" id="ARBA00023136"/>
    </source>
</evidence>
<keyword evidence="6" id="KW-0675">Receptor</keyword>
<evidence type="ECO:0000313" key="7">
    <source>
        <dbReference type="Proteomes" id="UP001169764"/>
    </source>
</evidence>
<feature type="region of interest" description="Disordered" evidence="4">
    <location>
        <begin position="712"/>
        <end position="733"/>
    </location>
</feature>
<accession>A0ABT8Y364</accession>
<feature type="chain" id="PRO_5045487578" evidence="5">
    <location>
        <begin position="27"/>
        <end position="760"/>
    </location>
</feature>
<keyword evidence="3" id="KW-0998">Cell outer membrane</keyword>
<name>A0ABT8Y364_9SPHN</name>
<dbReference type="RefSeq" id="WP_303539093.1">
    <property type="nucleotide sequence ID" value="NZ_JAUOTP010000001.1"/>
</dbReference>
<proteinExistence type="predicted"/>
<dbReference type="SUPFAM" id="SSF56935">
    <property type="entry name" value="Porins"/>
    <property type="match status" value="1"/>
</dbReference>
<organism evidence="6 7">
    <name type="scientific">Sphingomonas natans</name>
    <dbReference type="NCBI Taxonomy" id="3063330"/>
    <lineage>
        <taxon>Bacteria</taxon>
        <taxon>Pseudomonadati</taxon>
        <taxon>Pseudomonadota</taxon>
        <taxon>Alphaproteobacteria</taxon>
        <taxon>Sphingomonadales</taxon>
        <taxon>Sphingomonadaceae</taxon>
        <taxon>Sphingomonas</taxon>
    </lineage>
</organism>
<keyword evidence="5" id="KW-0732">Signal</keyword>
<sequence length="760" mass="79197">MIRTIRLAAAPAFAGLIALSGVPAFAQDAPPARTPPPGGSEGGAIDEEEAIVVNGQKPVGSVVGDIPAEQVLNPADVRAYGVNSISDLLTELAPQTGSNQGRGGGAPAVLLNGKRISSFAEIRDIPTEAILRVEVMPEEVALKYGFGADQKVVNFVLRRRFDAKTLVADGSTSTEGGGESGTLEGGKIQIRGDNRFNLNVRLQASQRLLESDRDLISTAAGQPYSAQGNIVAANGSLLDPRLAALVGAPVTIAGVPASAATAAPNLAAFAATANQQTNTDISPYRTLRPQTRTLTMNSVYARAFGGISATANGMLTVTRSQALNGLPSTSLSLPAGNPYSPFASAVLLDRYLGTDPLSQRTNGWTGHLGLGANGQFSPAWRWTTTANYDHGDSRTRTETSLDTSAIQARLTANDATLNPYGDLDPLIGSLLVNKARSITNSGDAQIITRGNLFKLPAGAVGTTIKAGGTLQAIDADTRRAGLFQSTSLSRTGGTGSVSVDLPIASRRAGVLTALGNLTANVNLAVNELSDFGTLRTYGYGVNWTPRPPITFIFSVTDDEGAPTVAQLGNPVVVTPAARVFDYRQGQSVDVSAITGGNPTLLADNRHVMKIGATWKPLPKTDISFTANYVKSRIRDAINSLPEPTAAIEEAFPDRFIRDADGDLIRADTRPVNFSREDTESLRWGFNLSIPLKPTAGQIAAFRKLAAARGFNFPGGPGGPGGPGAPGEGRAPERRAQAALLRAVGLRAGEDGLAARGVDPS</sequence>
<keyword evidence="7" id="KW-1185">Reference proteome</keyword>
<reference evidence="6" key="1">
    <citation type="submission" date="2023-07" db="EMBL/GenBank/DDBJ databases">
        <authorList>
            <person name="Kim M."/>
        </authorList>
    </citation>
    <scope>NUCLEOTIDE SEQUENCE</scope>
    <source>
        <strain evidence="6">BIUV-7</strain>
    </source>
</reference>
<dbReference type="InterPro" id="IPR037066">
    <property type="entry name" value="Plug_dom_sf"/>
</dbReference>